<dbReference type="SUPFAM" id="SSF56801">
    <property type="entry name" value="Acetyl-CoA synthetase-like"/>
    <property type="match status" value="1"/>
</dbReference>
<organism evidence="6 7">
    <name type="scientific">Wuchereria bancrofti</name>
    <dbReference type="NCBI Taxonomy" id="6293"/>
    <lineage>
        <taxon>Eukaryota</taxon>
        <taxon>Metazoa</taxon>
        <taxon>Ecdysozoa</taxon>
        <taxon>Nematoda</taxon>
        <taxon>Chromadorea</taxon>
        <taxon>Rhabditida</taxon>
        <taxon>Spirurina</taxon>
        <taxon>Spiruromorpha</taxon>
        <taxon>Filarioidea</taxon>
        <taxon>Onchocercidae</taxon>
        <taxon>Wuchereria</taxon>
    </lineage>
</organism>
<dbReference type="Proteomes" id="UP000270924">
    <property type="component" value="Unassembled WGS sequence"/>
</dbReference>
<name>A0A3P7ECW1_WUCBA</name>
<protein>
    <recommendedName>
        <fullName evidence="5">AMP-binding enzyme C-terminal domain-containing protein</fullName>
    </recommendedName>
</protein>
<comment type="similarity">
    <text evidence="2">Belongs to the ATP-dependent AMP-binding enzyme family.</text>
</comment>
<dbReference type="Gene3D" id="3.30.300.30">
    <property type="match status" value="1"/>
</dbReference>
<keyword evidence="4" id="KW-0576">Peroxisome</keyword>
<dbReference type="InParanoid" id="A0A3P7ECW1"/>
<evidence type="ECO:0000259" key="5">
    <source>
        <dbReference type="Pfam" id="PF13193"/>
    </source>
</evidence>
<dbReference type="FunFam" id="3.30.300.30:FF:000007">
    <property type="entry name" value="4-coumarate--CoA ligase 2"/>
    <property type="match status" value="1"/>
</dbReference>
<comment type="subcellular location">
    <subcellularLocation>
        <location evidence="1">Peroxisome</location>
    </subcellularLocation>
</comment>
<reference evidence="6 7" key="1">
    <citation type="submission" date="2018-11" db="EMBL/GenBank/DDBJ databases">
        <authorList>
            <consortium name="Pathogen Informatics"/>
        </authorList>
    </citation>
    <scope>NUCLEOTIDE SEQUENCE [LARGE SCALE GENOMIC DNA]</scope>
</reference>
<dbReference type="GO" id="GO:0016405">
    <property type="term" value="F:CoA-ligase activity"/>
    <property type="evidence" value="ECO:0007669"/>
    <property type="project" value="TreeGrafter"/>
</dbReference>
<dbReference type="Gene3D" id="2.30.38.10">
    <property type="entry name" value="Luciferase, Domain 3"/>
    <property type="match status" value="1"/>
</dbReference>
<evidence type="ECO:0000256" key="3">
    <source>
        <dbReference type="ARBA" id="ARBA00022598"/>
    </source>
</evidence>
<evidence type="ECO:0000256" key="1">
    <source>
        <dbReference type="ARBA" id="ARBA00004275"/>
    </source>
</evidence>
<dbReference type="PANTHER" id="PTHR24096">
    <property type="entry name" value="LONG-CHAIN-FATTY-ACID--COA LIGASE"/>
    <property type="match status" value="1"/>
</dbReference>
<evidence type="ECO:0000256" key="2">
    <source>
        <dbReference type="ARBA" id="ARBA00006432"/>
    </source>
</evidence>
<dbReference type="GO" id="GO:0005777">
    <property type="term" value="C:peroxisome"/>
    <property type="evidence" value="ECO:0007669"/>
    <property type="project" value="UniProtKB-SubCell"/>
</dbReference>
<evidence type="ECO:0000256" key="4">
    <source>
        <dbReference type="ARBA" id="ARBA00023140"/>
    </source>
</evidence>
<feature type="domain" description="AMP-binding enzyme C-terminal" evidence="5">
    <location>
        <begin position="56"/>
        <end position="134"/>
    </location>
</feature>
<evidence type="ECO:0000313" key="6">
    <source>
        <dbReference type="EMBL" id="VDM13899.1"/>
    </source>
</evidence>
<keyword evidence="7" id="KW-1185">Reference proteome</keyword>
<sequence length="143" mass="16381">MKGYLNDVEETKKVIDSNKWLHTGDVMYFDSNNFYFVVDRKKDLIKVNGMQVSPTELEDILKCHKNIRDAAVVGIPDKDHGQVPKAFVVLMNDEIPNFQPADLIKYVNDRVAPYKQLRGGIQIIRELPKTPNGKLARKDLLNI</sequence>
<dbReference type="InterPro" id="IPR025110">
    <property type="entry name" value="AMP-bd_C"/>
</dbReference>
<dbReference type="InterPro" id="IPR045851">
    <property type="entry name" value="AMP-bd_C_sf"/>
</dbReference>
<dbReference type="OrthoDB" id="10253869at2759"/>
<evidence type="ECO:0000313" key="7">
    <source>
        <dbReference type="Proteomes" id="UP000270924"/>
    </source>
</evidence>
<dbReference type="PANTHER" id="PTHR24096:SF149">
    <property type="entry name" value="AMP-BINDING DOMAIN-CONTAINING PROTEIN-RELATED"/>
    <property type="match status" value="1"/>
</dbReference>
<gene>
    <name evidence="6" type="ORF">WBA_LOCUS7285</name>
</gene>
<dbReference type="OMA" id="GNAMPPN"/>
<dbReference type="Pfam" id="PF13193">
    <property type="entry name" value="AMP-binding_C"/>
    <property type="match status" value="1"/>
</dbReference>
<dbReference type="EMBL" id="UYWW01005041">
    <property type="protein sequence ID" value="VDM13899.1"/>
    <property type="molecule type" value="Genomic_DNA"/>
</dbReference>
<proteinExistence type="inferred from homology"/>
<dbReference type="AlphaFoldDB" id="A0A3P7ECW1"/>
<keyword evidence="3" id="KW-0436">Ligase</keyword>
<accession>A0A3P7ECW1</accession>